<evidence type="ECO:0000313" key="4">
    <source>
        <dbReference type="Proteomes" id="UP001328425"/>
    </source>
</evidence>
<dbReference type="SUPFAM" id="SSF56300">
    <property type="entry name" value="Metallo-dependent phosphatases"/>
    <property type="match status" value="1"/>
</dbReference>
<reference evidence="3 4" key="1">
    <citation type="submission" date="2022-11" db="EMBL/GenBank/DDBJ databases">
        <title>The First Case of Preauricular Fistular Abscess Caused by Peptoniphilus grossensis.</title>
        <authorList>
            <person name="Byun J.-H."/>
        </authorList>
    </citation>
    <scope>NUCLEOTIDE SEQUENCE [LARGE SCALE GENOMIC DNA]</scope>
    <source>
        <strain evidence="3 4">GYB008</strain>
    </source>
</reference>
<keyword evidence="4" id="KW-1185">Reference proteome</keyword>
<gene>
    <name evidence="3" type="ORF">PV361_03760</name>
</gene>
<dbReference type="InterPro" id="IPR004843">
    <property type="entry name" value="Calcineurin-like_PHP"/>
</dbReference>
<feature type="domain" description="Calcineurin-like phosphoesterase" evidence="2">
    <location>
        <begin position="1"/>
        <end position="184"/>
    </location>
</feature>
<protein>
    <submittedName>
        <fullName evidence="3">Metallophosphoesterase</fullName>
    </submittedName>
</protein>
<dbReference type="EMBL" id="JARBCY010000025">
    <property type="protein sequence ID" value="MEF3317815.1"/>
    <property type="molecule type" value="Genomic_DNA"/>
</dbReference>
<dbReference type="RefSeq" id="WP_332087014.1">
    <property type="nucleotide sequence ID" value="NZ_JARBCY010000025.1"/>
</dbReference>
<dbReference type="Proteomes" id="UP001328425">
    <property type="component" value="Unassembled WGS sequence"/>
</dbReference>
<organism evidence="3 4">
    <name type="scientific">Peptoniphilus grossensis</name>
    <dbReference type="NCBI Taxonomy" id="1465756"/>
    <lineage>
        <taxon>Bacteria</taxon>
        <taxon>Bacillati</taxon>
        <taxon>Bacillota</taxon>
        <taxon>Tissierellia</taxon>
        <taxon>Tissierellales</taxon>
        <taxon>Peptoniphilaceae</taxon>
        <taxon>Peptoniphilus</taxon>
    </lineage>
</organism>
<dbReference type="InterPro" id="IPR041796">
    <property type="entry name" value="Mre11_N"/>
</dbReference>
<proteinExistence type="predicted"/>
<evidence type="ECO:0000259" key="2">
    <source>
        <dbReference type="Pfam" id="PF00149"/>
    </source>
</evidence>
<dbReference type="CDD" id="cd00840">
    <property type="entry name" value="MPP_Mre11_N"/>
    <property type="match status" value="1"/>
</dbReference>
<evidence type="ECO:0000256" key="1">
    <source>
        <dbReference type="ARBA" id="ARBA00022801"/>
    </source>
</evidence>
<dbReference type="InterPro" id="IPR029052">
    <property type="entry name" value="Metallo-depent_PP-like"/>
</dbReference>
<evidence type="ECO:0000313" key="3">
    <source>
        <dbReference type="EMBL" id="MEF3317815.1"/>
    </source>
</evidence>
<dbReference type="Pfam" id="PF00149">
    <property type="entry name" value="Metallophos"/>
    <property type="match status" value="1"/>
</dbReference>
<comment type="caution">
    <text evidence="3">The sequence shown here is derived from an EMBL/GenBank/DDBJ whole genome shotgun (WGS) entry which is preliminary data.</text>
</comment>
<dbReference type="Gene3D" id="3.60.21.10">
    <property type="match status" value="1"/>
</dbReference>
<dbReference type="InterPro" id="IPR050535">
    <property type="entry name" value="DNA_Repair-Maintenance_Comp"/>
</dbReference>
<dbReference type="PANTHER" id="PTHR30337">
    <property type="entry name" value="COMPONENT OF ATP-DEPENDENT DSDNA EXONUCLEASE"/>
    <property type="match status" value="1"/>
</dbReference>
<accession>A0ABU7X963</accession>
<name>A0ABU7X963_9FIRM</name>
<keyword evidence="1" id="KW-0378">Hydrolase</keyword>
<sequence length="340" mass="40526">MKIIHAGDLHLKKFYRGRLPLEVSNKLLEDTWRAFKDLADFSNEVQADIFLLAGDLFEREFFNLRDLKRFLDIIKAIQAKVFVVFGNHDYLSSDNLFLKVDLPENLYIFKSDLDFYELSDLKTRIYGISYDNYNFKKDFSSVKLDKNFINIGLFHSDLKDERYLPLDESFMREFNYLALGHIHKRGKVLDNAYYCGSLIPLSFKDEGKRGIIFLDDEKKILEYKDFSRREFVNLDVKISEDMTFSEILKNLQDKIEEDNLYRIILKGRSLHKREIESFLRENLSAFYFEINNELTQALEGDFEIKDKYILDLLDTFSDEEIERAARDLSREYILEQYYDI</sequence>